<proteinExistence type="predicted"/>
<evidence type="ECO:0000313" key="7">
    <source>
        <dbReference type="EMBL" id="TFY83325.1"/>
    </source>
</evidence>
<dbReference type="OrthoDB" id="1641132at2759"/>
<keyword evidence="2 5" id="KW-0812">Transmembrane</keyword>
<organism evidence="7 8">
    <name type="scientific">Hericium alpestre</name>
    <dbReference type="NCBI Taxonomy" id="135208"/>
    <lineage>
        <taxon>Eukaryota</taxon>
        <taxon>Fungi</taxon>
        <taxon>Dikarya</taxon>
        <taxon>Basidiomycota</taxon>
        <taxon>Agaricomycotina</taxon>
        <taxon>Agaricomycetes</taxon>
        <taxon>Russulales</taxon>
        <taxon>Hericiaceae</taxon>
        <taxon>Hericium</taxon>
    </lineage>
</organism>
<evidence type="ECO:0000256" key="5">
    <source>
        <dbReference type="SAM" id="Phobius"/>
    </source>
</evidence>
<dbReference type="AlphaFoldDB" id="A0A4Z0A9D7"/>
<feature type="transmembrane region" description="Helical" evidence="5">
    <location>
        <begin position="161"/>
        <end position="182"/>
    </location>
</feature>
<evidence type="ECO:0000256" key="1">
    <source>
        <dbReference type="ARBA" id="ARBA00004370"/>
    </source>
</evidence>
<keyword evidence="4 5" id="KW-0472">Membrane</keyword>
<evidence type="ECO:0000256" key="2">
    <source>
        <dbReference type="ARBA" id="ARBA00022692"/>
    </source>
</evidence>
<feature type="domain" description="TMEM205-like" evidence="6">
    <location>
        <begin position="26"/>
        <end position="133"/>
    </location>
</feature>
<dbReference type="PANTHER" id="PTHR23241">
    <property type="entry name" value="LATE EMBRYOGENESIS ABUNDANT PLANTS LEA-RELATED"/>
    <property type="match status" value="1"/>
</dbReference>
<dbReference type="InterPro" id="IPR053009">
    <property type="entry name" value="Xanthocillin_Biosynth-Assoc"/>
</dbReference>
<dbReference type="PANTHER" id="PTHR23241:SF102">
    <property type="entry name" value="LD23009P"/>
    <property type="match status" value="1"/>
</dbReference>
<gene>
    <name evidence="7" type="ORF">EWM64_g699</name>
</gene>
<evidence type="ECO:0000256" key="4">
    <source>
        <dbReference type="ARBA" id="ARBA00023136"/>
    </source>
</evidence>
<feature type="transmembrane region" description="Helical" evidence="5">
    <location>
        <begin position="23"/>
        <end position="45"/>
    </location>
</feature>
<dbReference type="GO" id="GO:0016020">
    <property type="term" value="C:membrane"/>
    <property type="evidence" value="ECO:0007669"/>
    <property type="project" value="UniProtKB-SubCell"/>
</dbReference>
<accession>A0A4Z0A9D7</accession>
<feature type="transmembrane region" description="Helical" evidence="5">
    <location>
        <begin position="103"/>
        <end position="123"/>
    </location>
</feature>
<comment type="subcellular location">
    <subcellularLocation>
        <location evidence="1">Membrane</location>
    </subcellularLocation>
</comment>
<evidence type="ECO:0000259" key="6">
    <source>
        <dbReference type="Pfam" id="PF13664"/>
    </source>
</evidence>
<evidence type="ECO:0000256" key="3">
    <source>
        <dbReference type="ARBA" id="ARBA00022989"/>
    </source>
</evidence>
<keyword evidence="8" id="KW-1185">Reference proteome</keyword>
<sequence length="191" mass="20876">MTTAPPQTLNLSSLLSLLSLDGAYHLGFSFLYGMSVWVTFFGGVIAFKTLPRQQFGALQHRTFPIYFNLSIAITTGLLAAWTLKNPSIISRYTEFGAPDVTQAYALATILVAQALNSLVIGPVTSSTMFARHKLEKEEGKAYNEEGVSEKMKALNKKFARLHGYSSLANLTSVIALTFHGLWVGNYGLPAH</sequence>
<dbReference type="EMBL" id="SFCI01000037">
    <property type="protein sequence ID" value="TFY83325.1"/>
    <property type="molecule type" value="Genomic_DNA"/>
</dbReference>
<evidence type="ECO:0000313" key="8">
    <source>
        <dbReference type="Proteomes" id="UP000298061"/>
    </source>
</evidence>
<reference evidence="7 8" key="1">
    <citation type="submission" date="2019-02" db="EMBL/GenBank/DDBJ databases">
        <title>Genome sequencing of the rare red list fungi Hericium alpestre (H. flagellum).</title>
        <authorList>
            <person name="Buettner E."/>
            <person name="Kellner H."/>
        </authorList>
    </citation>
    <scope>NUCLEOTIDE SEQUENCE [LARGE SCALE GENOMIC DNA]</scope>
    <source>
        <strain evidence="7 8">DSM 108284</strain>
    </source>
</reference>
<feature type="transmembrane region" description="Helical" evidence="5">
    <location>
        <begin position="65"/>
        <end position="83"/>
    </location>
</feature>
<name>A0A4Z0A9D7_9AGAM</name>
<dbReference type="Proteomes" id="UP000298061">
    <property type="component" value="Unassembled WGS sequence"/>
</dbReference>
<keyword evidence="3 5" id="KW-1133">Transmembrane helix</keyword>
<protein>
    <recommendedName>
        <fullName evidence="6">TMEM205-like domain-containing protein</fullName>
    </recommendedName>
</protein>
<dbReference type="InterPro" id="IPR025423">
    <property type="entry name" value="TMEM205-like"/>
</dbReference>
<dbReference type="Pfam" id="PF13664">
    <property type="entry name" value="DUF4149"/>
    <property type="match status" value="1"/>
</dbReference>
<comment type="caution">
    <text evidence="7">The sequence shown here is derived from an EMBL/GenBank/DDBJ whole genome shotgun (WGS) entry which is preliminary data.</text>
</comment>